<dbReference type="Pfam" id="PF00078">
    <property type="entry name" value="RVT_1"/>
    <property type="match status" value="1"/>
</dbReference>
<dbReference type="Pfam" id="PF17921">
    <property type="entry name" value="Integrase_H2C2"/>
    <property type="match status" value="1"/>
</dbReference>
<comment type="caution">
    <text evidence="3">The sequence shown here is derived from an EMBL/GenBank/DDBJ whole genome shotgun (WGS) entry which is preliminary data.</text>
</comment>
<dbReference type="InterPro" id="IPR043128">
    <property type="entry name" value="Rev_trsase/Diguanyl_cyclase"/>
</dbReference>
<dbReference type="PANTHER" id="PTHR37984">
    <property type="entry name" value="PROTEIN CBG26694"/>
    <property type="match status" value="1"/>
</dbReference>
<dbReference type="GO" id="GO:0015074">
    <property type="term" value="P:DNA integration"/>
    <property type="evidence" value="ECO:0007669"/>
    <property type="project" value="InterPro"/>
</dbReference>
<reference evidence="3 4" key="1">
    <citation type="journal article" date="2019" name="Gigascience">
        <title>Whole-genome sequence of the oriental lung fluke Paragonimus westermani.</title>
        <authorList>
            <person name="Oey H."/>
            <person name="Zakrzewski M."/>
            <person name="Narain K."/>
            <person name="Devi K.R."/>
            <person name="Agatsuma T."/>
            <person name="Nawaratna S."/>
            <person name="Gobert G.N."/>
            <person name="Jones M.K."/>
            <person name="Ragan M.A."/>
            <person name="McManus D.P."/>
            <person name="Krause L."/>
        </authorList>
    </citation>
    <scope>NUCLEOTIDE SEQUENCE [LARGE SCALE GENOMIC DNA]</scope>
    <source>
        <strain evidence="3 4">IND2009</strain>
    </source>
</reference>
<dbReference type="Gene3D" id="3.10.10.10">
    <property type="entry name" value="HIV Type 1 Reverse Transcriptase, subunit A, domain 1"/>
    <property type="match status" value="1"/>
</dbReference>
<evidence type="ECO:0000313" key="4">
    <source>
        <dbReference type="Proteomes" id="UP000324629"/>
    </source>
</evidence>
<dbReference type="PANTHER" id="PTHR37984:SF5">
    <property type="entry name" value="PROTEIN NYNRIN-LIKE"/>
    <property type="match status" value="1"/>
</dbReference>
<dbReference type="InterPro" id="IPR043502">
    <property type="entry name" value="DNA/RNA_pol_sf"/>
</dbReference>
<dbReference type="InterPro" id="IPR041588">
    <property type="entry name" value="Integrase_H2C2"/>
</dbReference>
<dbReference type="InterPro" id="IPR001584">
    <property type="entry name" value="Integrase_cat-core"/>
</dbReference>
<feature type="domain" description="Integrase catalytic" evidence="2">
    <location>
        <begin position="552"/>
        <end position="732"/>
    </location>
</feature>
<dbReference type="InterPro" id="IPR050951">
    <property type="entry name" value="Retrovirus_Pol_polyprotein"/>
</dbReference>
<dbReference type="SUPFAM" id="SSF53098">
    <property type="entry name" value="Ribonuclease H-like"/>
    <property type="match status" value="1"/>
</dbReference>
<dbReference type="InterPro" id="IPR012337">
    <property type="entry name" value="RNaseH-like_sf"/>
</dbReference>
<proteinExistence type="predicted"/>
<dbReference type="InterPro" id="IPR000477">
    <property type="entry name" value="RT_dom"/>
</dbReference>
<dbReference type="AlphaFoldDB" id="A0A5J4NSU6"/>
<accession>A0A5J4NSU6</accession>
<dbReference type="Gene3D" id="1.10.340.70">
    <property type="match status" value="1"/>
</dbReference>
<evidence type="ECO:0000313" key="3">
    <source>
        <dbReference type="EMBL" id="KAA3678571.1"/>
    </source>
</evidence>
<dbReference type="CDD" id="cd09274">
    <property type="entry name" value="RNase_HI_RT_Ty3"/>
    <property type="match status" value="1"/>
</dbReference>
<keyword evidence="4" id="KW-1185">Reference proteome</keyword>
<evidence type="ECO:0000259" key="2">
    <source>
        <dbReference type="PROSITE" id="PS50994"/>
    </source>
</evidence>
<evidence type="ECO:0000256" key="1">
    <source>
        <dbReference type="ARBA" id="ARBA00023268"/>
    </source>
</evidence>
<dbReference type="GO" id="GO:0003676">
    <property type="term" value="F:nucleic acid binding"/>
    <property type="evidence" value="ECO:0007669"/>
    <property type="project" value="InterPro"/>
</dbReference>
<dbReference type="Gene3D" id="3.30.70.270">
    <property type="match status" value="3"/>
</dbReference>
<dbReference type="GO" id="GO:0003824">
    <property type="term" value="F:catalytic activity"/>
    <property type="evidence" value="ECO:0007669"/>
    <property type="project" value="UniProtKB-KW"/>
</dbReference>
<gene>
    <name evidence="3" type="ORF">DEA37_0003326</name>
</gene>
<dbReference type="CDD" id="cd01647">
    <property type="entry name" value="RT_LTR"/>
    <property type="match status" value="1"/>
</dbReference>
<dbReference type="FunFam" id="3.30.70.270:FF:000020">
    <property type="entry name" value="Transposon Tf2-6 polyprotein-like Protein"/>
    <property type="match status" value="1"/>
</dbReference>
<dbReference type="FunFam" id="3.30.420.10:FF:000032">
    <property type="entry name" value="Retrovirus-related Pol polyprotein from transposon 297-like Protein"/>
    <property type="match status" value="1"/>
</dbReference>
<dbReference type="Gene3D" id="3.30.420.10">
    <property type="entry name" value="Ribonuclease H-like superfamily/Ribonuclease H"/>
    <property type="match status" value="1"/>
</dbReference>
<protein>
    <recommendedName>
        <fullName evidence="2">Integrase catalytic domain-containing protein</fullName>
    </recommendedName>
</protein>
<dbReference type="Pfam" id="PF00665">
    <property type="entry name" value="rve"/>
    <property type="match status" value="1"/>
</dbReference>
<dbReference type="Proteomes" id="UP000324629">
    <property type="component" value="Unassembled WGS sequence"/>
</dbReference>
<dbReference type="FunFam" id="3.30.70.270:FF:000003">
    <property type="entry name" value="Transposon Ty3-G Gag-Pol polyprotein"/>
    <property type="match status" value="1"/>
</dbReference>
<dbReference type="PROSITE" id="PS50994">
    <property type="entry name" value="INTEGRASE"/>
    <property type="match status" value="1"/>
</dbReference>
<keyword evidence="1" id="KW-0511">Multifunctional enzyme</keyword>
<dbReference type="InterPro" id="IPR036397">
    <property type="entry name" value="RNaseH_sf"/>
</dbReference>
<dbReference type="Pfam" id="PF17919">
    <property type="entry name" value="RT_RNaseH_2"/>
    <property type="match status" value="1"/>
</dbReference>
<organism evidence="3 4">
    <name type="scientific">Paragonimus westermani</name>
    <dbReference type="NCBI Taxonomy" id="34504"/>
    <lineage>
        <taxon>Eukaryota</taxon>
        <taxon>Metazoa</taxon>
        <taxon>Spiralia</taxon>
        <taxon>Lophotrochozoa</taxon>
        <taxon>Platyhelminthes</taxon>
        <taxon>Trematoda</taxon>
        <taxon>Digenea</taxon>
        <taxon>Plagiorchiida</taxon>
        <taxon>Troglotremata</taxon>
        <taxon>Troglotrematidae</taxon>
        <taxon>Paragonimus</taxon>
    </lineage>
</organism>
<sequence length="783" mass="87642">MVVCGLRYCQDAQTQTGERLGFSTKAFGSIACTARQRVGGGVPETVRFSGKDANHLLTPNLGDQETVVCWNLPVGLPGHYCLDQTGKSFKMLRRLDHIRPSIRLSGNLEESQLNTMIKDTLNKRVIRPSTSPWASPIVLVKKKDDSLRLCVDYRLLNAITKRDSFPLPRIDTTLDALHDTRWFSTSDLASGYWQVERLMQTVLQDLVPSQCLIYLDDINVHAPTIDEHNPRLKNVFEHLRMTGLKLKHTKCVLLKQEVSFLGHLITPSGVKTDGTKVKQVVDWLVPRSVNEVRSFRGLASYYRKFVSYFAEIASPLYQLTEKGKKFLWSAACHAAFNTLEDKLSSPLILAFPDFPPSAGPFILDTDASDLAIGAVVSQKSANGEVVIAYASRRLDKRERCISLNTSALTWETLKVRTDHQALQWLRNFREPEGQVERWLEYLQDCNFDCIYRPGSRHANADALSHFPMETVNAMLSTPSVGATAKRTYRLIVPSGKVSNVVREVHVELGHSGQRRTEAAVRQLFWWSKLHDDVVRNGARCNSCAQTKSPTVAPRAPLQKVATLGPNHCVGPIPTSRRGSKYILVIVDYFTKWCEALPIPNQEASTITSLFVNEWVARSGTPIELHPDQGAAFESRPLEEACRMLHIHKTLTTPYHRQSNGLVERTNRTVMTILRAFIHRWDEILPQCLLAYRAAVHSSTGYTPLLLTLEHQLRLPNELKPAKTPEEAQMRPLPVPPGSVPIAEQTVEIPAEVGCSNIGGAEALGSPTYVVLGVFHTTWTSLEL</sequence>
<dbReference type="SUPFAM" id="SSF56672">
    <property type="entry name" value="DNA/RNA polymerases"/>
    <property type="match status" value="1"/>
</dbReference>
<name>A0A5J4NSU6_9TREM</name>
<dbReference type="InterPro" id="IPR041577">
    <property type="entry name" value="RT_RNaseH_2"/>
</dbReference>
<dbReference type="EMBL" id="QNGE01001047">
    <property type="protein sequence ID" value="KAA3678571.1"/>
    <property type="molecule type" value="Genomic_DNA"/>
</dbReference>